<proteinExistence type="predicted"/>
<name>A0A3M2J4S0_9CELL</name>
<accession>A0A3M2J4S0</accession>
<comment type="caution">
    <text evidence="1">The sequence shown here is derived from an EMBL/GenBank/DDBJ whole genome shotgun (WGS) entry which is preliminary data.</text>
</comment>
<reference evidence="1 2" key="1">
    <citation type="submission" date="2018-10" db="EMBL/GenBank/DDBJ databases">
        <title>Isolation, diversity and antifungal activity of actinobacteria from wheat.</title>
        <authorList>
            <person name="Han C."/>
        </authorList>
    </citation>
    <scope>NUCLEOTIDE SEQUENCE [LARGE SCALE GENOMIC DNA]</scope>
    <source>
        <strain evidence="1 2">NEAU-YY56</strain>
    </source>
</reference>
<dbReference type="Gene3D" id="2.60.20.10">
    <property type="entry name" value="Crystallins"/>
    <property type="match status" value="1"/>
</dbReference>
<dbReference type="Proteomes" id="UP000269289">
    <property type="component" value="Unassembled WGS sequence"/>
</dbReference>
<dbReference type="OrthoDB" id="4829950at2"/>
<protein>
    <submittedName>
        <fullName evidence="1">Uncharacterized protein</fullName>
    </submittedName>
</protein>
<dbReference type="AlphaFoldDB" id="A0A3M2J4S0"/>
<evidence type="ECO:0000313" key="1">
    <source>
        <dbReference type="EMBL" id="RMI06910.1"/>
    </source>
</evidence>
<gene>
    <name evidence="1" type="ORF">EBM89_14590</name>
</gene>
<evidence type="ECO:0000313" key="2">
    <source>
        <dbReference type="Proteomes" id="UP000269289"/>
    </source>
</evidence>
<dbReference type="EMBL" id="RFFI01000087">
    <property type="protein sequence ID" value="RMI06910.1"/>
    <property type="molecule type" value="Genomic_DNA"/>
</dbReference>
<sequence length="98" mass="11043">MWQDLSYTGGIAQYANGVKLGLVWNNITTSVKSNGNTNCARFWDNTDYTGAYIYFSRPARGGVYQDPDLRNGGGYGTYNQQDWNDRIGSQNWQQCPTV</sequence>
<keyword evidence="2" id="KW-1185">Reference proteome</keyword>
<organism evidence="1 2">
    <name type="scientific">Cellulomonas triticagri</name>
    <dbReference type="NCBI Taxonomy" id="2483352"/>
    <lineage>
        <taxon>Bacteria</taxon>
        <taxon>Bacillati</taxon>
        <taxon>Actinomycetota</taxon>
        <taxon>Actinomycetes</taxon>
        <taxon>Micrococcales</taxon>
        <taxon>Cellulomonadaceae</taxon>
        <taxon>Cellulomonas</taxon>
    </lineage>
</organism>